<dbReference type="EMBL" id="JACRTF010000001">
    <property type="protein sequence ID" value="MBC8593159.1"/>
    <property type="molecule type" value="Genomic_DNA"/>
</dbReference>
<sequence length="153" mass="17084">MFETTKSFKVFLLSPSPTASLCEREEKERRKKPGAAHCKDVKKRTLYLSKAGAKIGKGRTTPKHKGNFFTQNEKLFRKGLGNRAMKGRGKKAKGKGDTLLYYKGGLYHKGGGKRTRGNRDGGGPRKKGRERKKEGGKARQHKKNRGKTQEPAP</sequence>
<dbReference type="AlphaFoldDB" id="A0A926IPD2"/>
<name>A0A926IPD2_9BACT</name>
<feature type="compositionally biased region" description="Basic residues" evidence="1">
    <location>
        <begin position="56"/>
        <end position="66"/>
    </location>
</feature>
<evidence type="ECO:0000313" key="2">
    <source>
        <dbReference type="EMBL" id="MBC8593159.1"/>
    </source>
</evidence>
<feature type="region of interest" description="Disordered" evidence="1">
    <location>
        <begin position="52"/>
        <end position="153"/>
    </location>
</feature>
<organism evidence="2 3">
    <name type="scientific">Jilunia laotingensis</name>
    <dbReference type="NCBI Taxonomy" id="2763675"/>
    <lineage>
        <taxon>Bacteria</taxon>
        <taxon>Pseudomonadati</taxon>
        <taxon>Bacteroidota</taxon>
        <taxon>Bacteroidia</taxon>
        <taxon>Bacteroidales</taxon>
        <taxon>Bacteroidaceae</taxon>
        <taxon>Jilunia</taxon>
    </lineage>
</organism>
<keyword evidence="3" id="KW-1185">Reference proteome</keyword>
<protein>
    <submittedName>
        <fullName evidence="2">Uncharacterized protein</fullName>
    </submittedName>
</protein>
<accession>A0A926IPD2</accession>
<comment type="caution">
    <text evidence="2">The sequence shown here is derived from an EMBL/GenBank/DDBJ whole genome shotgun (WGS) entry which is preliminary data.</text>
</comment>
<evidence type="ECO:0000256" key="1">
    <source>
        <dbReference type="SAM" id="MobiDB-lite"/>
    </source>
</evidence>
<gene>
    <name evidence="2" type="ORF">H8744_07800</name>
</gene>
<evidence type="ECO:0000313" key="3">
    <source>
        <dbReference type="Proteomes" id="UP000651085"/>
    </source>
</evidence>
<proteinExistence type="predicted"/>
<dbReference type="RefSeq" id="WP_262434310.1">
    <property type="nucleotide sequence ID" value="NZ_JACRTF010000001.1"/>
</dbReference>
<dbReference type="Proteomes" id="UP000651085">
    <property type="component" value="Unassembled WGS sequence"/>
</dbReference>
<reference evidence="2" key="1">
    <citation type="submission" date="2020-08" db="EMBL/GenBank/DDBJ databases">
        <title>Genome public.</title>
        <authorList>
            <person name="Liu C."/>
            <person name="Sun Q."/>
        </authorList>
    </citation>
    <scope>NUCLEOTIDE SEQUENCE</scope>
    <source>
        <strain evidence="2">N12</strain>
    </source>
</reference>